<organism evidence="2 3">
    <name type="scientific">Dacryopinax primogenitus (strain DJM 731)</name>
    <name type="common">Brown rot fungus</name>
    <dbReference type="NCBI Taxonomy" id="1858805"/>
    <lineage>
        <taxon>Eukaryota</taxon>
        <taxon>Fungi</taxon>
        <taxon>Dikarya</taxon>
        <taxon>Basidiomycota</taxon>
        <taxon>Agaricomycotina</taxon>
        <taxon>Dacrymycetes</taxon>
        <taxon>Dacrymycetales</taxon>
        <taxon>Dacrymycetaceae</taxon>
        <taxon>Dacryopinax</taxon>
    </lineage>
</organism>
<dbReference type="GeneID" id="63684399"/>
<feature type="region of interest" description="Disordered" evidence="1">
    <location>
        <begin position="67"/>
        <end position="128"/>
    </location>
</feature>
<proteinExistence type="predicted"/>
<evidence type="ECO:0000313" key="2">
    <source>
        <dbReference type="EMBL" id="EJT97084.1"/>
    </source>
</evidence>
<feature type="compositionally biased region" description="Acidic residues" evidence="1">
    <location>
        <begin position="471"/>
        <end position="484"/>
    </location>
</feature>
<dbReference type="Proteomes" id="UP000030653">
    <property type="component" value="Unassembled WGS sequence"/>
</dbReference>
<feature type="compositionally biased region" description="Acidic residues" evidence="1">
    <location>
        <begin position="84"/>
        <end position="113"/>
    </location>
</feature>
<reference evidence="2 3" key="1">
    <citation type="journal article" date="2012" name="Science">
        <title>The Paleozoic origin of enzymatic lignin decomposition reconstructed from 31 fungal genomes.</title>
        <authorList>
            <person name="Floudas D."/>
            <person name="Binder M."/>
            <person name="Riley R."/>
            <person name="Barry K."/>
            <person name="Blanchette R.A."/>
            <person name="Henrissat B."/>
            <person name="Martinez A.T."/>
            <person name="Otillar R."/>
            <person name="Spatafora J.W."/>
            <person name="Yadav J.S."/>
            <person name="Aerts A."/>
            <person name="Benoit I."/>
            <person name="Boyd A."/>
            <person name="Carlson A."/>
            <person name="Copeland A."/>
            <person name="Coutinho P.M."/>
            <person name="de Vries R.P."/>
            <person name="Ferreira P."/>
            <person name="Findley K."/>
            <person name="Foster B."/>
            <person name="Gaskell J."/>
            <person name="Glotzer D."/>
            <person name="Gorecki P."/>
            <person name="Heitman J."/>
            <person name="Hesse C."/>
            <person name="Hori C."/>
            <person name="Igarashi K."/>
            <person name="Jurgens J.A."/>
            <person name="Kallen N."/>
            <person name="Kersten P."/>
            <person name="Kohler A."/>
            <person name="Kuees U."/>
            <person name="Kumar T.K.A."/>
            <person name="Kuo A."/>
            <person name="LaButti K."/>
            <person name="Larrondo L.F."/>
            <person name="Lindquist E."/>
            <person name="Ling A."/>
            <person name="Lombard V."/>
            <person name="Lucas S."/>
            <person name="Lundell T."/>
            <person name="Martin R."/>
            <person name="McLaughlin D.J."/>
            <person name="Morgenstern I."/>
            <person name="Morin E."/>
            <person name="Murat C."/>
            <person name="Nagy L.G."/>
            <person name="Nolan M."/>
            <person name="Ohm R.A."/>
            <person name="Patyshakuliyeva A."/>
            <person name="Rokas A."/>
            <person name="Ruiz-Duenas F.J."/>
            <person name="Sabat G."/>
            <person name="Salamov A."/>
            <person name="Samejima M."/>
            <person name="Schmutz J."/>
            <person name="Slot J.C."/>
            <person name="St John F."/>
            <person name="Stenlid J."/>
            <person name="Sun H."/>
            <person name="Sun S."/>
            <person name="Syed K."/>
            <person name="Tsang A."/>
            <person name="Wiebenga A."/>
            <person name="Young D."/>
            <person name="Pisabarro A."/>
            <person name="Eastwood D.C."/>
            <person name="Martin F."/>
            <person name="Cullen D."/>
            <person name="Grigoriev I.V."/>
            <person name="Hibbett D.S."/>
        </authorList>
    </citation>
    <scope>NUCLEOTIDE SEQUENCE [LARGE SCALE GENOMIC DNA]</scope>
    <source>
        <strain evidence="2 3">DJM-731 SS1</strain>
    </source>
</reference>
<dbReference type="EMBL" id="JH795878">
    <property type="protein sequence ID" value="EJT97084.1"/>
    <property type="molecule type" value="Genomic_DNA"/>
</dbReference>
<dbReference type="HOGENOM" id="CLU_373847_0_0_1"/>
<dbReference type="OrthoDB" id="4750498at2759"/>
<sequence length="743" mass="81872">MVCKSVQGYRQVVQRWDDAVAFELDVGVRAGPEPERYISLPLVDLPKVPEMFVRAVIMGDETSLAPLPTLRAPDDHYPFYPPQSDDDDEEGEYCPPLSEDDDWGCEPPQEDDASQLSRAPSRATSRFTLLTNGEDGIDEDTYPPGGIITALSAETCVAAQSRPACAACATEYAGTPTRNPAVVAFVEACVEHRNEGSTLMQKTDKVTQSISGTSSQAASWAQQPVHISMPQASAAEALQVLDEFLQENRTRTMRVKGIVEGVAELLASLTQDSDTDVLNRLNERAQTLSDTVERISSSFSTLVQTYLEINDSNASRFVWNLRRRVTMTNIPALDDVPPMPMNEEDSVSLFREVCNRIGTARREVDGLDGRLNALLGTVNYILGPEQRASISIPNAIEPPDTEVSDAPTSASTPATLPVLRTSMQLDPSRLPKDYRRPQATRYYVYVDGRGWVGGGRRDAHYCTSCRPPPTDLDELDPINEPDYYDTDHGQFDETDEEQENQSLPEPAETSDDDPESVAEVTNPNPHAVISIPEEREQLAQAFSGPHSEVQATSTFVNSHTRPDNSTSKNCGHNYCQLSRPVCCACSDSRPVTEFYYAYRDGLGWRPDGFRGAGYCSSCLDHNGTLSAHNATFQPSQTVASSTISLGAGLTERQLRRRDLFRDRLARAFGTLQEIRDDPSYVSPMEAMFQAEEPANDAQEPESTFEELAKDATDIPSATFSVDNSCRVYDVPCVLPIPFGTMLR</sequence>
<keyword evidence="3" id="KW-1185">Reference proteome</keyword>
<feature type="region of interest" description="Disordered" evidence="1">
    <location>
        <begin position="463"/>
        <end position="521"/>
    </location>
</feature>
<evidence type="ECO:0000313" key="3">
    <source>
        <dbReference type="Proteomes" id="UP000030653"/>
    </source>
</evidence>
<protein>
    <submittedName>
        <fullName evidence="2">Uncharacterized protein</fullName>
    </submittedName>
</protein>
<name>M5FQP5_DACPD</name>
<dbReference type="AlphaFoldDB" id="M5FQP5"/>
<feature type="compositionally biased region" description="Polar residues" evidence="1">
    <location>
        <begin position="114"/>
        <end position="128"/>
    </location>
</feature>
<gene>
    <name evidence="2" type="ORF">DACRYDRAFT_112046</name>
</gene>
<dbReference type="STRING" id="1858805.M5FQP5"/>
<accession>M5FQP5</accession>
<dbReference type="RefSeq" id="XP_040623982.1">
    <property type="nucleotide sequence ID" value="XM_040769337.1"/>
</dbReference>
<evidence type="ECO:0000256" key="1">
    <source>
        <dbReference type="SAM" id="MobiDB-lite"/>
    </source>
</evidence>